<evidence type="ECO:0000313" key="3">
    <source>
        <dbReference type="Proteomes" id="UP000229335"/>
    </source>
</evidence>
<evidence type="ECO:0000313" key="2">
    <source>
        <dbReference type="EMBL" id="PIT94158.1"/>
    </source>
</evidence>
<reference evidence="3" key="1">
    <citation type="submission" date="2017-09" db="EMBL/GenBank/DDBJ databases">
        <title>Depth-based differentiation of microbial function through sediment-hosted aquifers and enrichment of novel symbionts in the deep terrestrial subsurface.</title>
        <authorList>
            <person name="Probst A.J."/>
            <person name="Ladd B."/>
            <person name="Jarett J.K."/>
            <person name="Geller-Mcgrath D.E."/>
            <person name="Sieber C.M.K."/>
            <person name="Emerson J.B."/>
            <person name="Anantharaman K."/>
            <person name="Thomas B.C."/>
            <person name="Malmstrom R."/>
            <person name="Stieglmeier M."/>
            <person name="Klingl A."/>
            <person name="Woyke T."/>
            <person name="Ryan C.M."/>
            <person name="Banfield J.F."/>
        </authorList>
    </citation>
    <scope>NUCLEOTIDE SEQUENCE [LARGE SCALE GENOMIC DNA]</scope>
</reference>
<keyword evidence="1" id="KW-0732">Signal</keyword>
<sequence>MTPLPTLTLLTVKLTVCPVTAAPPAVTVSVAVSVALVWPYVSDEGVTVSVVAVCALAPLTNPKRKIASPKKLTKLLCFLLSLLTSFSPWPLAK</sequence>
<evidence type="ECO:0008006" key="4">
    <source>
        <dbReference type="Google" id="ProtNLM"/>
    </source>
</evidence>
<dbReference type="AlphaFoldDB" id="A0A2M6WMY9"/>
<evidence type="ECO:0000256" key="1">
    <source>
        <dbReference type="SAM" id="SignalP"/>
    </source>
</evidence>
<dbReference type="Proteomes" id="UP000229335">
    <property type="component" value="Unassembled WGS sequence"/>
</dbReference>
<organism evidence="2 3">
    <name type="scientific">Candidatus Falkowbacteria bacterium CG10_big_fil_rev_8_21_14_0_10_43_11</name>
    <dbReference type="NCBI Taxonomy" id="1974568"/>
    <lineage>
        <taxon>Bacteria</taxon>
        <taxon>Candidatus Falkowiibacteriota</taxon>
    </lineage>
</organism>
<proteinExistence type="predicted"/>
<name>A0A2M6WMY9_9BACT</name>
<feature type="chain" id="PRO_5014908654" description="Secreted protein" evidence="1">
    <location>
        <begin position="22"/>
        <end position="93"/>
    </location>
</feature>
<gene>
    <name evidence="2" type="ORF">COU00_00585</name>
</gene>
<feature type="signal peptide" evidence="1">
    <location>
        <begin position="1"/>
        <end position="21"/>
    </location>
</feature>
<accession>A0A2M6WMY9</accession>
<protein>
    <recommendedName>
        <fullName evidence="4">Secreted protein</fullName>
    </recommendedName>
</protein>
<dbReference type="EMBL" id="PFAS01000006">
    <property type="protein sequence ID" value="PIT94158.1"/>
    <property type="molecule type" value="Genomic_DNA"/>
</dbReference>
<comment type="caution">
    <text evidence="2">The sequence shown here is derived from an EMBL/GenBank/DDBJ whole genome shotgun (WGS) entry which is preliminary data.</text>
</comment>